<proteinExistence type="predicted"/>
<evidence type="ECO:0000259" key="8">
    <source>
        <dbReference type="PROSITE" id="PS51754"/>
    </source>
</evidence>
<dbReference type="PANTHER" id="PTHR33057:SF82">
    <property type="entry name" value="TRANSCRIPTION REPRESSOR OFP5"/>
    <property type="match status" value="1"/>
</dbReference>
<reference evidence="9" key="2">
    <citation type="submission" date="2020-08" db="EMBL/GenBank/DDBJ databases">
        <title>Plant Genome Project.</title>
        <authorList>
            <person name="Zhang R.-G."/>
        </authorList>
    </citation>
    <scope>NUCLEOTIDE SEQUENCE</scope>
    <source>
        <strain evidence="9">Huo1</strain>
        <tissue evidence="9">Leaf</tissue>
    </source>
</reference>
<comment type="subcellular location">
    <subcellularLocation>
        <location evidence="1 6">Nucleus</location>
    </subcellularLocation>
</comment>
<dbReference type="OrthoDB" id="910011at2759"/>
<feature type="compositionally biased region" description="Basic residues" evidence="7">
    <location>
        <begin position="58"/>
        <end position="69"/>
    </location>
</feature>
<reference evidence="9" key="1">
    <citation type="submission" date="2018-01" db="EMBL/GenBank/DDBJ databases">
        <authorList>
            <person name="Mao J.F."/>
        </authorList>
    </citation>
    <scope>NUCLEOTIDE SEQUENCE</scope>
    <source>
        <strain evidence="9">Huo1</strain>
        <tissue evidence="9">Leaf</tissue>
    </source>
</reference>
<dbReference type="InterPro" id="IPR025830">
    <property type="entry name" value="DNA_bnd_dom_ovate"/>
</dbReference>
<evidence type="ECO:0000256" key="1">
    <source>
        <dbReference type="ARBA" id="ARBA00004123"/>
    </source>
</evidence>
<dbReference type="EMBL" id="PNBA02000001">
    <property type="protein sequence ID" value="KAG6437020.1"/>
    <property type="molecule type" value="Genomic_DNA"/>
</dbReference>
<keyword evidence="4 6" id="KW-0804">Transcription</keyword>
<evidence type="ECO:0000313" key="9">
    <source>
        <dbReference type="EMBL" id="KAG6437020.1"/>
    </source>
</evidence>
<evidence type="ECO:0000313" key="10">
    <source>
        <dbReference type="Proteomes" id="UP000298416"/>
    </source>
</evidence>
<dbReference type="GO" id="GO:0003677">
    <property type="term" value="F:DNA binding"/>
    <property type="evidence" value="ECO:0007669"/>
    <property type="project" value="InterPro"/>
</dbReference>
<organism evidence="9">
    <name type="scientific">Salvia splendens</name>
    <name type="common">Scarlet sage</name>
    <dbReference type="NCBI Taxonomy" id="180675"/>
    <lineage>
        <taxon>Eukaryota</taxon>
        <taxon>Viridiplantae</taxon>
        <taxon>Streptophyta</taxon>
        <taxon>Embryophyta</taxon>
        <taxon>Tracheophyta</taxon>
        <taxon>Spermatophyta</taxon>
        <taxon>Magnoliopsida</taxon>
        <taxon>eudicotyledons</taxon>
        <taxon>Gunneridae</taxon>
        <taxon>Pentapetalae</taxon>
        <taxon>asterids</taxon>
        <taxon>lamiids</taxon>
        <taxon>Lamiales</taxon>
        <taxon>Lamiaceae</taxon>
        <taxon>Nepetoideae</taxon>
        <taxon>Mentheae</taxon>
        <taxon>Salviinae</taxon>
        <taxon>Salvia</taxon>
        <taxon>Salvia subgen. Calosphace</taxon>
        <taxon>core Calosphace</taxon>
    </lineage>
</organism>
<comment type="function">
    <text evidence="6">Transcriptional repressor that regulates multiple aspects of plant growth and development.</text>
</comment>
<evidence type="ECO:0000256" key="7">
    <source>
        <dbReference type="SAM" id="MobiDB-lite"/>
    </source>
</evidence>
<dbReference type="PROSITE" id="PS51754">
    <property type="entry name" value="OVATE"/>
    <property type="match status" value="1"/>
</dbReference>
<dbReference type="PANTHER" id="PTHR33057">
    <property type="entry name" value="TRANSCRIPTION REPRESSOR OFP7-RELATED"/>
    <property type="match status" value="1"/>
</dbReference>
<dbReference type="GO" id="GO:0045892">
    <property type="term" value="P:negative regulation of DNA-templated transcription"/>
    <property type="evidence" value="ECO:0007669"/>
    <property type="project" value="UniProtKB-UniRule"/>
</dbReference>
<evidence type="ECO:0000256" key="6">
    <source>
        <dbReference type="RuleBase" id="RU367028"/>
    </source>
</evidence>
<keyword evidence="2 6" id="KW-0678">Repressor</keyword>
<keyword evidence="5 6" id="KW-0539">Nucleus</keyword>
<dbReference type="InterPro" id="IPR038933">
    <property type="entry name" value="Ovate"/>
</dbReference>
<dbReference type="GO" id="GO:0005634">
    <property type="term" value="C:nucleus"/>
    <property type="evidence" value="ECO:0007669"/>
    <property type="project" value="UniProtKB-SubCell"/>
</dbReference>
<name>A0A8X8YSN1_SALSN</name>
<sequence length="246" mass="28293">MGNYKLRLLDMIPKAWFNNKRTPNPNKKHLSSPPDFTNSDHRNSYYFTRDLTPLPNLQRRRRSMKRNRRPPPLPSRHISASESTTQGSNSASSELDSVLTEYGSDILSSCRGDDQYLRSSLPPIITKKNEAAAAADKEDSPARRLPQGMKLRVNSPRIRAAQRRRSVSSSNSSISESLAVVKVSKDPRRDFKESMVEMILENNIRASSDLEELLACYLSLNSDEYHHLIITVFKQIWFDFLHRRLY</sequence>
<dbReference type="AlphaFoldDB" id="A0A8X8YSN1"/>
<keyword evidence="3 6" id="KW-0805">Transcription regulation</keyword>
<feature type="compositionally biased region" description="Polar residues" evidence="7">
    <location>
        <begin position="78"/>
        <end position="95"/>
    </location>
</feature>
<dbReference type="Pfam" id="PF13724">
    <property type="entry name" value="DNA_binding_2"/>
    <property type="match status" value="1"/>
</dbReference>
<dbReference type="InterPro" id="IPR006458">
    <property type="entry name" value="Ovate_C"/>
</dbReference>
<keyword evidence="10" id="KW-1185">Reference proteome</keyword>
<accession>A0A8X8YSN1</accession>
<feature type="region of interest" description="Disordered" evidence="7">
    <location>
        <begin position="17"/>
        <end position="96"/>
    </location>
</feature>
<gene>
    <name evidence="9" type="ORF">SASPL_101927</name>
</gene>
<comment type="caution">
    <text evidence="9">The sequence shown here is derived from an EMBL/GenBank/DDBJ whole genome shotgun (WGS) entry which is preliminary data.</text>
</comment>
<evidence type="ECO:0000256" key="5">
    <source>
        <dbReference type="ARBA" id="ARBA00023242"/>
    </source>
</evidence>
<evidence type="ECO:0000256" key="2">
    <source>
        <dbReference type="ARBA" id="ARBA00022491"/>
    </source>
</evidence>
<evidence type="ECO:0000256" key="3">
    <source>
        <dbReference type="ARBA" id="ARBA00023015"/>
    </source>
</evidence>
<dbReference type="Proteomes" id="UP000298416">
    <property type="component" value="Unassembled WGS sequence"/>
</dbReference>
<evidence type="ECO:0000256" key="4">
    <source>
        <dbReference type="ARBA" id="ARBA00023163"/>
    </source>
</evidence>
<dbReference type="Pfam" id="PF04844">
    <property type="entry name" value="Ovate"/>
    <property type="match status" value="1"/>
</dbReference>
<protein>
    <recommendedName>
        <fullName evidence="6">Transcription repressor</fullName>
    </recommendedName>
    <alternativeName>
        <fullName evidence="6">Ovate family protein</fullName>
    </alternativeName>
</protein>
<dbReference type="NCBIfam" id="TIGR01568">
    <property type="entry name" value="A_thal_3678"/>
    <property type="match status" value="1"/>
</dbReference>
<feature type="domain" description="OVATE" evidence="8">
    <location>
        <begin position="180"/>
        <end position="239"/>
    </location>
</feature>